<feature type="transmembrane region" description="Helical" evidence="2">
    <location>
        <begin position="36"/>
        <end position="52"/>
    </location>
</feature>
<evidence type="ECO:0000313" key="5">
    <source>
        <dbReference type="Proteomes" id="UP000324748"/>
    </source>
</evidence>
<evidence type="ECO:0000313" key="4">
    <source>
        <dbReference type="EMBL" id="KAA1085941.1"/>
    </source>
</evidence>
<dbReference type="InterPro" id="IPR002048">
    <property type="entry name" value="EF_hand_dom"/>
</dbReference>
<dbReference type="InterPro" id="IPR047141">
    <property type="entry name" value="Stealth"/>
</dbReference>
<dbReference type="PANTHER" id="PTHR24045:SF0">
    <property type="entry name" value="N-ACETYLGLUCOSAMINE-1-PHOSPHOTRANSFERASE SUBUNITS ALPHA_BETA"/>
    <property type="match status" value="1"/>
</dbReference>
<evidence type="ECO:0000259" key="3">
    <source>
        <dbReference type="PROSITE" id="PS50222"/>
    </source>
</evidence>
<dbReference type="EMBL" id="VSWC01000106">
    <property type="protein sequence ID" value="KAA1085941.1"/>
    <property type="molecule type" value="Genomic_DNA"/>
</dbReference>
<reference evidence="4 5" key="1">
    <citation type="submission" date="2019-05" db="EMBL/GenBank/DDBJ databases">
        <title>Emergence of the Ug99 lineage of the wheat stem rust pathogen through somatic hybridization.</title>
        <authorList>
            <person name="Li F."/>
            <person name="Upadhyaya N.M."/>
            <person name="Sperschneider J."/>
            <person name="Matny O."/>
            <person name="Nguyen-Phuc H."/>
            <person name="Mago R."/>
            <person name="Raley C."/>
            <person name="Miller M.E."/>
            <person name="Silverstein K.A.T."/>
            <person name="Henningsen E."/>
            <person name="Hirsch C.D."/>
            <person name="Visser B."/>
            <person name="Pretorius Z.A."/>
            <person name="Steffenson B.J."/>
            <person name="Schwessinger B."/>
            <person name="Dodds P.N."/>
            <person name="Figueroa M."/>
        </authorList>
    </citation>
    <scope>NUCLEOTIDE SEQUENCE [LARGE SCALE GENOMIC DNA]</scope>
    <source>
        <strain evidence="4">21-0</strain>
    </source>
</reference>
<name>A0A5B0N9E8_PUCGR</name>
<evidence type="ECO:0000256" key="2">
    <source>
        <dbReference type="SAM" id="Phobius"/>
    </source>
</evidence>
<sequence>MSSKTRSNETNMIIALSKLRNTLKLNQPNHSATRPILNLLIITILLLLWLIHHHQPGPAGQPHQPTSTLVVDRPIIQIPSSIQPTSAQEALSSRAAEAWLSRGIILSGSEPLTPTRPIDLLWTWANDSAPIPIEQPARIPSAYLYRQHDELRFSLRSSLQSLPEGFVRSRLIITADQPISPPSTENSTPQITHSRPNWLPTLPIEHLSPPLILKHHSHIFRFIHPHKLLQAAQWSKNYLPSHNSLAIESQFGHLDGIRDNLLYLNDDCFFINKFSQGDFASELFGPVFRIQFDLKVADDQEDRSGTDPARGEWPSLGYSNYLLSQRFGSRERRYLSHLPKVLNIHIMREVSEIWKEEIFLTASSRVRGQRRELNMMFLTTWYQIEKHREAMLHSFIMLQSDANQDGLISVHEWGAMMKRIGAREEGGMIEVTKPLRPRRGVVEDGLGDSKPRETDYGWLSSDGYPLVGPDPAEVPDYRHRAPAGSKTFCRLNVTDCFLRPVVNSGDFPGSSESLLRRIASERPECGDCLLALLVGQQPAGFDALLPPKSFRTTLAKWVEPKALAGRPFASFYKRAPHTSFFSSPFPRASRFARRAFLIDDPRMWAVRNIQRYQYVLGTSSSSSSLRSAFVRKPGGVFLIWLFHFFCGGWGRIGNTPSRFDVLTTYSTSRKVLTNLSTKFNKINKPSSSSSSSSLRATKEAPAAQRALLVTINDRIFGPHLAQVHDLFTAWLHASWPTPAPWEKN</sequence>
<keyword evidence="2" id="KW-1133">Transmembrane helix</keyword>
<dbReference type="GO" id="GO:0046835">
    <property type="term" value="P:carbohydrate phosphorylation"/>
    <property type="evidence" value="ECO:0007669"/>
    <property type="project" value="TreeGrafter"/>
</dbReference>
<dbReference type="InterPro" id="IPR018247">
    <property type="entry name" value="EF_Hand_1_Ca_BS"/>
</dbReference>
<dbReference type="GO" id="GO:0005509">
    <property type="term" value="F:calcium ion binding"/>
    <property type="evidence" value="ECO:0007669"/>
    <property type="project" value="InterPro"/>
</dbReference>
<keyword evidence="2" id="KW-0472">Membrane</keyword>
<comment type="caution">
    <text evidence="4">The sequence shown here is derived from an EMBL/GenBank/DDBJ whole genome shotgun (WGS) entry which is preliminary data.</text>
</comment>
<keyword evidence="1" id="KW-0808">Transferase</keyword>
<organism evidence="4 5">
    <name type="scientific">Puccinia graminis f. sp. tritici</name>
    <dbReference type="NCBI Taxonomy" id="56615"/>
    <lineage>
        <taxon>Eukaryota</taxon>
        <taxon>Fungi</taxon>
        <taxon>Dikarya</taxon>
        <taxon>Basidiomycota</taxon>
        <taxon>Pucciniomycotina</taxon>
        <taxon>Pucciniomycetes</taxon>
        <taxon>Pucciniales</taxon>
        <taxon>Pucciniaceae</taxon>
        <taxon>Puccinia</taxon>
    </lineage>
</organism>
<dbReference type="GO" id="GO:0005794">
    <property type="term" value="C:Golgi apparatus"/>
    <property type="evidence" value="ECO:0007669"/>
    <property type="project" value="TreeGrafter"/>
</dbReference>
<keyword evidence="5" id="KW-1185">Reference proteome</keyword>
<dbReference type="InterPro" id="IPR031357">
    <property type="entry name" value="Stealth_CR3"/>
</dbReference>
<dbReference type="PANTHER" id="PTHR24045">
    <property type="match status" value="1"/>
</dbReference>
<keyword evidence="2" id="KW-0812">Transmembrane</keyword>
<evidence type="ECO:0000256" key="1">
    <source>
        <dbReference type="ARBA" id="ARBA00022679"/>
    </source>
</evidence>
<dbReference type="AlphaFoldDB" id="A0A5B0N9E8"/>
<dbReference type="Proteomes" id="UP000324748">
    <property type="component" value="Unassembled WGS sequence"/>
</dbReference>
<feature type="domain" description="EF-hand" evidence="3">
    <location>
        <begin position="401"/>
        <end position="423"/>
    </location>
</feature>
<dbReference type="PROSITE" id="PS00018">
    <property type="entry name" value="EF_HAND_1"/>
    <property type="match status" value="1"/>
</dbReference>
<protein>
    <recommendedName>
        <fullName evidence="3">EF-hand domain-containing protein</fullName>
    </recommendedName>
</protein>
<gene>
    <name evidence="4" type="ORF">PGT21_024958</name>
</gene>
<dbReference type="PROSITE" id="PS50222">
    <property type="entry name" value="EF_HAND_2"/>
    <property type="match status" value="1"/>
</dbReference>
<accession>A0A5B0N9E8</accession>
<dbReference type="OrthoDB" id="263283at2759"/>
<dbReference type="GO" id="GO:0003976">
    <property type="term" value="F:UDP-N-acetylglucosamine-lysosomal-enzyme N-acetylglucosaminephosphotransferase activity"/>
    <property type="evidence" value="ECO:0007669"/>
    <property type="project" value="TreeGrafter"/>
</dbReference>
<dbReference type="Pfam" id="PF17102">
    <property type="entry name" value="Stealth_CR3"/>
    <property type="match status" value="1"/>
</dbReference>
<proteinExistence type="predicted"/>